<evidence type="ECO:0000256" key="1">
    <source>
        <dbReference type="SAM" id="Phobius"/>
    </source>
</evidence>
<keyword evidence="1" id="KW-0812">Transmembrane</keyword>
<evidence type="ECO:0008006" key="6">
    <source>
        <dbReference type="Google" id="ProtNLM"/>
    </source>
</evidence>
<dbReference type="Proteomes" id="UP000293902">
    <property type="component" value="Chromosome"/>
</dbReference>
<keyword evidence="1" id="KW-1133">Transmembrane helix</keyword>
<name>A0A328FBF3_9BACT</name>
<reference evidence="3 4" key="1">
    <citation type="submission" date="2018-06" db="EMBL/GenBank/DDBJ databases">
        <title>Complete Genome Sequence of Desulfobacter hydrogenophilus (DSM3380).</title>
        <authorList>
            <person name="Marietou A."/>
            <person name="Schreiber L."/>
            <person name="Marshall I."/>
            <person name="Jorgensen B."/>
        </authorList>
    </citation>
    <scope>NUCLEOTIDE SEQUENCE [LARGE SCALE GENOMIC DNA]</scope>
    <source>
        <strain evidence="3 4">DSM 3380</strain>
    </source>
</reference>
<dbReference type="InterPro" id="IPR010727">
    <property type="entry name" value="DUF1302"/>
</dbReference>
<proteinExistence type="predicted"/>
<dbReference type="Pfam" id="PF06980">
    <property type="entry name" value="DUF1302"/>
    <property type="match status" value="1"/>
</dbReference>
<evidence type="ECO:0000313" key="2">
    <source>
        <dbReference type="EMBL" id="QBH13700.1"/>
    </source>
</evidence>
<organism evidence="3 4">
    <name type="scientific">Desulfobacter hydrogenophilus</name>
    <dbReference type="NCBI Taxonomy" id="2291"/>
    <lineage>
        <taxon>Bacteria</taxon>
        <taxon>Pseudomonadati</taxon>
        <taxon>Thermodesulfobacteriota</taxon>
        <taxon>Desulfobacteria</taxon>
        <taxon>Desulfobacterales</taxon>
        <taxon>Desulfobacteraceae</taxon>
        <taxon>Desulfobacter</taxon>
    </lineage>
</organism>
<keyword evidence="5" id="KW-1185">Reference proteome</keyword>
<dbReference type="EMBL" id="QLNI01000021">
    <property type="protein sequence ID" value="RAM01888.1"/>
    <property type="molecule type" value="Genomic_DNA"/>
</dbReference>
<dbReference type="OrthoDB" id="9801336at2"/>
<reference evidence="2 5" key="2">
    <citation type="submission" date="2019-02" db="EMBL/GenBank/DDBJ databases">
        <title>Complete genome sequence of Desulfobacter hydrogenophilus AcRS1.</title>
        <authorList>
            <person name="Marietou A."/>
            <person name="Lund M.B."/>
            <person name="Marshall I.P.G."/>
            <person name="Schreiber L."/>
            <person name="Jorgensen B."/>
        </authorList>
    </citation>
    <scope>NUCLEOTIDE SEQUENCE [LARGE SCALE GENOMIC DNA]</scope>
    <source>
        <strain evidence="2 5">AcRS1</strain>
    </source>
</reference>
<keyword evidence="1" id="KW-0472">Membrane</keyword>
<accession>A0A328FBF3</accession>
<dbReference type="Proteomes" id="UP000248798">
    <property type="component" value="Unassembled WGS sequence"/>
</dbReference>
<sequence>MVNKTVCNLYIILLFSVCCLFFTYPAYSESQNSEGIVPLLEDTLPDDIFEDTGPQEKKSEVSISGEIRARGTFQIKEDDAVENNQSVRNRVLLEGKYKNSVTVSAFSDYLYFAEENETDDYDIDLYEAKWEYTGKKYGLSLGKQIVRWGKTDQVSPVDTLNPQDFREFIIPDYEERKIPVWMANAKWFSEYFTLEGVLIPFFEESKWDYFGTNWSVFGHVKNELQGAVSDPALKSYINDLSVHETDPDDEAEFAVRLHTTIKNIDLGFTFHWMTEDNPYYKNFPIKNISVNGSFSGSAISSTLGAAVLTDEDVEVEYRKTKAAGFEFETTWEKYGIRGEALWMENQSFLTSSLTSSSHPTVTAVMGVDHTTAGNVYFNFQALYSHIGNYSDDILYFDQDSFSLLGEIKLDLVSDWLQGAIIYNVSLNNNSHYISPYLKYTYVTNLECKVGAGFFLGSENTWFGRYKAYDYLFFNIIYLF</sequence>
<evidence type="ECO:0000313" key="3">
    <source>
        <dbReference type="EMBL" id="RAM01888.1"/>
    </source>
</evidence>
<evidence type="ECO:0000313" key="5">
    <source>
        <dbReference type="Proteomes" id="UP000293902"/>
    </source>
</evidence>
<evidence type="ECO:0000313" key="4">
    <source>
        <dbReference type="Proteomes" id="UP000248798"/>
    </source>
</evidence>
<dbReference type="AlphaFoldDB" id="A0A328FBF3"/>
<protein>
    <recommendedName>
        <fullName evidence="6">Alginate export domain-containing protein</fullName>
    </recommendedName>
</protein>
<feature type="transmembrane region" description="Helical" evidence="1">
    <location>
        <begin position="7"/>
        <end position="27"/>
    </location>
</feature>
<dbReference type="EMBL" id="CP036313">
    <property type="protein sequence ID" value="QBH13700.1"/>
    <property type="molecule type" value="Genomic_DNA"/>
</dbReference>
<gene>
    <name evidence="3" type="ORF">DO021_11505</name>
    <name evidence="2" type="ORF">EYB58_12680</name>
</gene>